<protein>
    <submittedName>
        <fullName evidence="1">Uncharacterized protein</fullName>
    </submittedName>
</protein>
<accession>A0ABU5CRE1</accession>
<evidence type="ECO:0000313" key="1">
    <source>
        <dbReference type="EMBL" id="MDY0408909.1"/>
    </source>
</evidence>
<name>A0ABU5CRE1_9BACI</name>
<comment type="caution">
    <text evidence="1">The sequence shown here is derived from an EMBL/GenBank/DDBJ whole genome shotgun (WGS) entry which is preliminary data.</text>
</comment>
<keyword evidence="2" id="KW-1185">Reference proteome</keyword>
<reference evidence="1 2" key="1">
    <citation type="submission" date="2023-10" db="EMBL/GenBank/DDBJ databases">
        <title>Virgibacillus soli CC-YMP-6 genome.</title>
        <authorList>
            <person name="Miliotis G."/>
            <person name="Sengupta P."/>
            <person name="Hameed A."/>
            <person name="Chuvochina M."/>
            <person name="Mcdonagh F."/>
            <person name="Simpson A.C."/>
            <person name="Singh N.K."/>
            <person name="Rekha P.D."/>
            <person name="Raman K."/>
            <person name="Hugenholtz P."/>
            <person name="Venkateswaran K."/>
        </authorList>
    </citation>
    <scope>NUCLEOTIDE SEQUENCE [LARGE SCALE GENOMIC DNA]</scope>
    <source>
        <strain evidence="1 2">CC-YMP-6</strain>
    </source>
</reference>
<gene>
    <name evidence="1" type="ORF">RWD45_10570</name>
</gene>
<dbReference type="RefSeq" id="WP_320379611.1">
    <property type="nucleotide sequence ID" value="NZ_JAWDIQ010000001.1"/>
</dbReference>
<sequence length="49" mass="5823">MKNKEKQEIRDILLKLKQHEEVISQLVTMVGWTNHYLIKMNAGQEDNAR</sequence>
<evidence type="ECO:0000313" key="2">
    <source>
        <dbReference type="Proteomes" id="UP001275315"/>
    </source>
</evidence>
<dbReference type="EMBL" id="JAWDIQ010000001">
    <property type="protein sequence ID" value="MDY0408909.1"/>
    <property type="molecule type" value="Genomic_DNA"/>
</dbReference>
<dbReference type="Proteomes" id="UP001275315">
    <property type="component" value="Unassembled WGS sequence"/>
</dbReference>
<proteinExistence type="predicted"/>
<organism evidence="1 2">
    <name type="scientific">Paracerasibacillus soli</name>
    <dbReference type="NCBI Taxonomy" id="480284"/>
    <lineage>
        <taxon>Bacteria</taxon>
        <taxon>Bacillati</taxon>
        <taxon>Bacillota</taxon>
        <taxon>Bacilli</taxon>
        <taxon>Bacillales</taxon>
        <taxon>Bacillaceae</taxon>
        <taxon>Paracerasibacillus</taxon>
    </lineage>
</organism>